<evidence type="ECO:0000313" key="2">
    <source>
        <dbReference type="Proteomes" id="UP001527882"/>
    </source>
</evidence>
<accession>A0ABT4QBR9</accession>
<dbReference type="Proteomes" id="UP001527882">
    <property type="component" value="Unassembled WGS sequence"/>
</dbReference>
<sequence>MGNVQTLYRINDGSAKPPRLDIQQSWWAMNGLGDGVREWSMEEKFEKIAEAGFTGILGSLPSPEQADRWQRLLEQYRFSFGIHSFPASREDLSSLLKQAKPFGVQYVNSQVMDSFTIGNEAVSLLNDLVHEAALQRMPYFVETHRGRITQDLHRTVDYVSAIAGLRLTIDFSHYVVAGEMVNGSDQAEPFLDKLLERTSALHARISNGEQIQVDIGKDATHPMVHHFMRWWERGIRYWLRDAGAGDVLPFVSELGPPSYSITMDNYGQNVREISNRWEQSLVLKELMEEAWRRALLN</sequence>
<name>A0ABT4QBR9_9BACL</name>
<dbReference type="SUPFAM" id="SSF51658">
    <property type="entry name" value="Xylose isomerase-like"/>
    <property type="match status" value="1"/>
</dbReference>
<dbReference type="EMBL" id="JAQAGZ010000011">
    <property type="protein sequence ID" value="MCZ8514274.1"/>
    <property type="molecule type" value="Genomic_DNA"/>
</dbReference>
<comment type="caution">
    <text evidence="1">The sequence shown here is derived from an EMBL/GenBank/DDBJ whole genome shotgun (WGS) entry which is preliminary data.</text>
</comment>
<organism evidence="1 2">
    <name type="scientific">Paenibacillus gyeongsangnamensis</name>
    <dbReference type="NCBI Taxonomy" id="3388067"/>
    <lineage>
        <taxon>Bacteria</taxon>
        <taxon>Bacillati</taxon>
        <taxon>Bacillota</taxon>
        <taxon>Bacilli</taxon>
        <taxon>Bacillales</taxon>
        <taxon>Paenibacillaceae</taxon>
        <taxon>Paenibacillus</taxon>
    </lineage>
</organism>
<dbReference type="GO" id="GO:0016853">
    <property type="term" value="F:isomerase activity"/>
    <property type="evidence" value="ECO:0007669"/>
    <property type="project" value="UniProtKB-KW"/>
</dbReference>
<reference evidence="1 2" key="1">
    <citation type="submission" date="2022-12" db="EMBL/GenBank/DDBJ databases">
        <title>Draft genome sequence of Paenibacillus sp. dW9.</title>
        <authorList>
            <person name="Choi E.-W."/>
            <person name="Kim D.-U."/>
        </authorList>
    </citation>
    <scope>NUCLEOTIDE SEQUENCE [LARGE SCALE GENOMIC DNA]</scope>
    <source>
        <strain evidence="2">dW9</strain>
    </source>
</reference>
<protein>
    <submittedName>
        <fullName evidence="1">Sugar phosphate isomerase/epimerase</fullName>
    </submittedName>
</protein>
<dbReference type="RefSeq" id="WP_269882796.1">
    <property type="nucleotide sequence ID" value="NZ_JAQAGZ010000011.1"/>
</dbReference>
<keyword evidence="2" id="KW-1185">Reference proteome</keyword>
<evidence type="ECO:0000313" key="1">
    <source>
        <dbReference type="EMBL" id="MCZ8514274.1"/>
    </source>
</evidence>
<proteinExistence type="predicted"/>
<dbReference type="Gene3D" id="3.20.20.150">
    <property type="entry name" value="Divalent-metal-dependent TIM barrel enzymes"/>
    <property type="match status" value="1"/>
</dbReference>
<gene>
    <name evidence="1" type="ORF">O9H85_17930</name>
</gene>
<keyword evidence="1" id="KW-0413">Isomerase</keyword>
<dbReference type="InterPro" id="IPR036237">
    <property type="entry name" value="Xyl_isomerase-like_sf"/>
</dbReference>